<gene>
    <name evidence="3" type="ORF">AUR66_04265</name>
</gene>
<accession>A0A0W1R460</accession>
<feature type="transmembrane region" description="Helical" evidence="1">
    <location>
        <begin position="31"/>
        <end position="52"/>
    </location>
</feature>
<evidence type="ECO:0000313" key="4">
    <source>
        <dbReference type="Proteomes" id="UP000053157"/>
    </source>
</evidence>
<keyword evidence="1" id="KW-1133">Transmembrane helix</keyword>
<feature type="transmembrane region" description="Helical" evidence="1">
    <location>
        <begin position="113"/>
        <end position="130"/>
    </location>
</feature>
<evidence type="ECO:0000259" key="2">
    <source>
        <dbReference type="Pfam" id="PF26650"/>
    </source>
</evidence>
<feature type="transmembrane region" description="Helical" evidence="1">
    <location>
        <begin position="58"/>
        <end position="79"/>
    </location>
</feature>
<dbReference type="InterPro" id="IPR058528">
    <property type="entry name" value="DUF8215"/>
</dbReference>
<evidence type="ECO:0000256" key="1">
    <source>
        <dbReference type="SAM" id="Phobius"/>
    </source>
</evidence>
<comment type="caution">
    <text evidence="3">The sequence shown here is derived from an EMBL/GenBank/DDBJ whole genome shotgun (WGS) entry which is preliminary data.</text>
</comment>
<sequence length="217" mass="22272">MAPSDEAYRQSGGQPAALDERRGGIDAWLDAIVYYGLGQHLLLALPMLWIAFSAVVTPVAVTTSAIISLGVASITIGAFRMGAISVGPPWHRIDDNELGLGPDAGYGFLVRRAAYLNATLGLGTFAGALADTGGGGLVSALLVAGGFAFGAMLSLPSIRALPRAQSVVVRSLYYVVSLAVVAGTTRVLDLSVGMPSAALAFGVVCAFAIFDVGMDLR</sequence>
<keyword evidence="1" id="KW-0812">Transmembrane</keyword>
<proteinExistence type="predicted"/>
<name>A0A0W1R460_9EURY</name>
<feature type="transmembrane region" description="Helical" evidence="1">
    <location>
        <begin position="136"/>
        <end position="155"/>
    </location>
</feature>
<organism evidence="3 4">
    <name type="scientific">Haloferax profundi</name>
    <dbReference type="NCBI Taxonomy" id="1544718"/>
    <lineage>
        <taxon>Archaea</taxon>
        <taxon>Methanobacteriati</taxon>
        <taxon>Methanobacteriota</taxon>
        <taxon>Stenosarchaea group</taxon>
        <taxon>Halobacteria</taxon>
        <taxon>Halobacteriales</taxon>
        <taxon>Haloferacaceae</taxon>
        <taxon>Haloferax</taxon>
    </lineage>
</organism>
<reference evidence="3 4" key="1">
    <citation type="submission" date="2015-12" db="EMBL/GenBank/DDBJ databases">
        <title>Haloferax profundi sp. nov. isolated from the Discovery deep brine-seawater interface in the Red Sea.</title>
        <authorList>
            <person name="Zhang G."/>
            <person name="Stingl U."/>
            <person name="Rashid M."/>
        </authorList>
    </citation>
    <scope>NUCLEOTIDE SEQUENCE [LARGE SCALE GENOMIC DNA]</scope>
    <source>
        <strain evidence="3 4">SB29</strain>
    </source>
</reference>
<dbReference type="Pfam" id="PF26650">
    <property type="entry name" value="DUF8215"/>
    <property type="match status" value="1"/>
</dbReference>
<keyword evidence="1" id="KW-0472">Membrane</keyword>
<protein>
    <recommendedName>
        <fullName evidence="2">DUF8215 domain-containing protein</fullName>
    </recommendedName>
</protein>
<dbReference type="EMBL" id="LOPV01000703">
    <property type="protein sequence ID" value="KTG08208.1"/>
    <property type="molecule type" value="Genomic_DNA"/>
</dbReference>
<dbReference type="Proteomes" id="UP000053157">
    <property type="component" value="Unassembled WGS sequence"/>
</dbReference>
<keyword evidence="4" id="KW-1185">Reference proteome</keyword>
<feature type="transmembrane region" description="Helical" evidence="1">
    <location>
        <begin position="167"/>
        <end position="188"/>
    </location>
</feature>
<dbReference type="RefSeq" id="WP_058573728.1">
    <property type="nucleotide sequence ID" value="NZ_LOPV01000703.1"/>
</dbReference>
<feature type="transmembrane region" description="Helical" evidence="1">
    <location>
        <begin position="194"/>
        <end position="214"/>
    </location>
</feature>
<evidence type="ECO:0000313" key="3">
    <source>
        <dbReference type="EMBL" id="KTG08208.1"/>
    </source>
</evidence>
<dbReference type="AlphaFoldDB" id="A0A0W1R460"/>
<feature type="domain" description="DUF8215" evidence="2">
    <location>
        <begin position="24"/>
        <end position="158"/>
    </location>
</feature>